<reference evidence="2" key="1">
    <citation type="submission" date="2018-08" db="EMBL/GenBank/DDBJ databases">
        <authorList>
            <person name="Rossello M."/>
        </authorList>
    </citation>
    <scope>NUCLEOTIDE SEQUENCE [LARGE SCALE GENOMIC DNA]</scope>
    <source>
        <strain evidence="2">cv. Chinese Spring</strain>
    </source>
</reference>
<dbReference type="Gramene" id="TraesMAC1D03G00513600.1">
    <property type="protein sequence ID" value="TraesMAC1D03G00513600.1"/>
    <property type="gene ID" value="TraesMAC1D03G00513600"/>
</dbReference>
<dbReference type="Gramene" id="TraesRN1D0100681100.1">
    <property type="protein sequence ID" value="TraesRN1D0100681100.1"/>
    <property type="gene ID" value="TraesRN1D0100681100"/>
</dbReference>
<sequence length="127" mass="14182">MLFLELITKYRWIFDNGSGLDLADKSNKGRLHTSNEHVCKVLSAVDNNYNKNIRLQNQTGRPSGYFPKCCDNCRSFSGIDVGDDAHPECPKGCLQCRVVQTSPAKTFRCADYRGDSDDTCGPPCKKN</sequence>
<dbReference type="Gramene" id="TraesROB_scaffold_038858_01G000100.1">
    <property type="protein sequence ID" value="TraesROB_scaffold_038858_01G000100.1"/>
    <property type="gene ID" value="TraesROB_scaffold_038858_01G000100"/>
</dbReference>
<organism evidence="2">
    <name type="scientific">Triticum aestivum</name>
    <name type="common">Wheat</name>
    <dbReference type="NCBI Taxonomy" id="4565"/>
    <lineage>
        <taxon>Eukaryota</taxon>
        <taxon>Viridiplantae</taxon>
        <taxon>Streptophyta</taxon>
        <taxon>Embryophyta</taxon>
        <taxon>Tracheophyta</taxon>
        <taxon>Spermatophyta</taxon>
        <taxon>Magnoliopsida</taxon>
        <taxon>Liliopsida</taxon>
        <taxon>Poales</taxon>
        <taxon>Poaceae</taxon>
        <taxon>BOP clade</taxon>
        <taxon>Pooideae</taxon>
        <taxon>Triticodae</taxon>
        <taxon>Triticeae</taxon>
        <taxon>Triticinae</taxon>
        <taxon>Triticum</taxon>
    </lineage>
</organism>
<dbReference type="EnsemblPlants" id="TraesCS1D02G265700.1">
    <property type="protein sequence ID" value="TraesCS1D02G265700.1"/>
    <property type="gene ID" value="TraesCS1D02G265700"/>
</dbReference>
<dbReference type="Proteomes" id="UP000019116">
    <property type="component" value="Chromosome 1D"/>
</dbReference>
<dbReference type="InterPro" id="IPR000877">
    <property type="entry name" value="Prot_inh_BBI"/>
</dbReference>
<dbReference type="Gramene" id="TraesLAC1D03G00517690.1">
    <property type="protein sequence ID" value="TraesLAC1D03G00517690.1"/>
    <property type="gene ID" value="TraesLAC1D03G00517690"/>
</dbReference>
<dbReference type="Gramene" id="TraesSTA1D03G00513230.1">
    <property type="protein sequence ID" value="TraesSTA1D03G00513230.1"/>
    <property type="gene ID" value="TraesSTA1D03G00513230"/>
</dbReference>
<dbReference type="GO" id="GO:0005576">
    <property type="term" value="C:extracellular region"/>
    <property type="evidence" value="ECO:0007669"/>
    <property type="project" value="InterPro"/>
</dbReference>
<protein>
    <recommendedName>
        <fullName evidence="1">Bowman-Birk serine protease inhibitors family domain-containing protein</fullName>
    </recommendedName>
</protein>
<keyword evidence="3" id="KW-1185">Reference proteome</keyword>
<dbReference type="AlphaFoldDB" id="A0A3B5ZXW2"/>
<dbReference type="Gramene" id="TraesNOR1D03G00522510.1">
    <property type="protein sequence ID" value="TraesNOR1D03G00522510.1"/>
    <property type="gene ID" value="TraesNOR1D03G00522510"/>
</dbReference>
<dbReference type="GO" id="GO:0004867">
    <property type="term" value="F:serine-type endopeptidase inhibitor activity"/>
    <property type="evidence" value="ECO:0007669"/>
    <property type="project" value="InterPro"/>
</dbReference>
<evidence type="ECO:0000313" key="2">
    <source>
        <dbReference type="EnsemblPlants" id="TraesCS1D02G265700.1"/>
    </source>
</evidence>
<reference evidence="2" key="2">
    <citation type="submission" date="2018-10" db="UniProtKB">
        <authorList>
            <consortium name="EnsemblPlants"/>
        </authorList>
    </citation>
    <scope>IDENTIFICATION</scope>
</reference>
<dbReference type="Gramene" id="TraesCS1D03G0639700.1">
    <property type="protein sequence ID" value="TraesCS1D03G0639700.1.CDS"/>
    <property type="gene ID" value="TraesCS1D03G0639700"/>
</dbReference>
<dbReference type="Gramene" id="TraesLDM1D03G00517030.1">
    <property type="protein sequence ID" value="TraesLDM1D03G00517030.1"/>
    <property type="gene ID" value="TraesLDM1D03G00517030"/>
</dbReference>
<dbReference type="Gramene" id="TraesARI1D03G00520230.1">
    <property type="protein sequence ID" value="TraesARI1D03G00520230.1"/>
    <property type="gene ID" value="TraesARI1D03G00520230"/>
</dbReference>
<dbReference type="CDD" id="cd00023">
    <property type="entry name" value="BBI"/>
    <property type="match status" value="1"/>
</dbReference>
<accession>A0A3B5ZXW2</accession>
<dbReference type="Gramene" id="TraesCS1D02G265700.1">
    <property type="protein sequence ID" value="TraesCS1D02G265700.1"/>
    <property type="gene ID" value="TraesCS1D02G265700"/>
</dbReference>
<evidence type="ECO:0000313" key="3">
    <source>
        <dbReference type="Proteomes" id="UP000019116"/>
    </source>
</evidence>
<dbReference type="Gramene" id="TraesSYM1D03G00521460.1">
    <property type="protein sequence ID" value="TraesSYM1D03G00521460.1"/>
    <property type="gene ID" value="TraesSYM1D03G00521460"/>
</dbReference>
<dbReference type="Gramene" id="TraesCAD_scaffold_068331_01G000100.1">
    <property type="protein sequence ID" value="TraesCAD_scaffold_068331_01G000100.1"/>
    <property type="gene ID" value="TraesCAD_scaffold_068331_01G000100"/>
</dbReference>
<dbReference type="SMART" id="SM00269">
    <property type="entry name" value="BowB"/>
    <property type="match status" value="1"/>
</dbReference>
<dbReference type="PANTHER" id="PTHR37378">
    <property type="entry name" value="BOWMAN_BIRK DOMAIN-CONTAINING PROTEIN-RELATED"/>
    <property type="match status" value="1"/>
</dbReference>
<dbReference type="PANTHER" id="PTHR37378:SF10">
    <property type="entry name" value="BOWMAN-BIRK SERINE PROTEASE INHIBITORS FAMILY DOMAIN-CONTAINING PROTEIN"/>
    <property type="match status" value="1"/>
</dbReference>
<dbReference type="OrthoDB" id="10370267at2759"/>
<dbReference type="Gramene" id="TraesJAG1D03G00514060.1">
    <property type="protein sequence ID" value="TraesJAG1D03G00514060.1"/>
    <property type="gene ID" value="TraesJAG1D03G00514060"/>
</dbReference>
<feature type="domain" description="Bowman-Birk serine protease inhibitors family" evidence="1">
    <location>
        <begin position="69"/>
        <end position="124"/>
    </location>
</feature>
<dbReference type="Gramene" id="TraesCLE_scaffold_062568_01G000100.1">
    <property type="protein sequence ID" value="TraesCLE_scaffold_062568_01G000100.1"/>
    <property type="gene ID" value="TraesCLE_scaffold_062568_01G000100"/>
</dbReference>
<dbReference type="Gramene" id="TraesJUL1D03G00517310.1">
    <property type="protein sequence ID" value="TraesJUL1D03G00517310.1"/>
    <property type="gene ID" value="TraesJUL1D03G00517310"/>
</dbReference>
<dbReference type="Gramene" id="TraesWEE_scaffold_177379_01G000100.1">
    <property type="protein sequence ID" value="TraesWEE_scaffold_177379_01G000100.1"/>
    <property type="gene ID" value="TraesWEE_scaffold_177379_01G000100"/>
</dbReference>
<evidence type="ECO:0000259" key="1">
    <source>
        <dbReference type="SMART" id="SM00269"/>
    </source>
</evidence>
<dbReference type="InterPro" id="IPR044167">
    <property type="entry name" value="WIP1"/>
</dbReference>
<proteinExistence type="predicted"/>
<name>A0A3B5ZXW2_WHEAT</name>